<dbReference type="Proteomes" id="UP001267426">
    <property type="component" value="Unassembled WGS sequence"/>
</dbReference>
<accession>A0ABU3BVC6</accession>
<evidence type="ECO:0000313" key="3">
    <source>
        <dbReference type="Proteomes" id="UP001267426"/>
    </source>
</evidence>
<dbReference type="RefSeq" id="WP_311665931.1">
    <property type="nucleotide sequence ID" value="NZ_JAVRHT010000064.1"/>
</dbReference>
<reference evidence="2 3" key="1">
    <citation type="submission" date="2023-09" db="EMBL/GenBank/DDBJ databases">
        <authorList>
            <person name="Rey-Velasco X."/>
        </authorList>
    </citation>
    <scope>NUCLEOTIDE SEQUENCE [LARGE SCALE GENOMIC DNA]</scope>
    <source>
        <strain evidence="2 3">F394</strain>
    </source>
</reference>
<evidence type="ECO:0000313" key="2">
    <source>
        <dbReference type="EMBL" id="MDT0633235.1"/>
    </source>
</evidence>
<feature type="compositionally biased region" description="Low complexity" evidence="1">
    <location>
        <begin position="40"/>
        <end position="52"/>
    </location>
</feature>
<feature type="region of interest" description="Disordered" evidence="1">
    <location>
        <begin position="40"/>
        <end position="68"/>
    </location>
</feature>
<protein>
    <submittedName>
        <fullName evidence="2">Uncharacterized protein</fullName>
    </submittedName>
</protein>
<keyword evidence="3" id="KW-1185">Reference proteome</keyword>
<gene>
    <name evidence="2" type="ORF">RM540_15880</name>
</gene>
<dbReference type="EMBL" id="JAVRHT010000064">
    <property type="protein sequence ID" value="MDT0633235.1"/>
    <property type="molecule type" value="Genomic_DNA"/>
</dbReference>
<sequence>MPPSTRSRPPAAPPTWGGVGRTAVALGLAALVVLAGCGSEPAAPRSAAAPSAEVEEAPADRPAPEVRPGVPLDRILALHDDPAAFLAGLRPPRQTHVELVANEYTEGQVDTVRTRVYDGMEVVAYEVTDGPTFVQSVTIMGTGYGTSGGVAVGEAREALEDVLGRPVDERSGAVLYEIDSGPAPTAVEVRYETDEDGVARAAEVTWRPYLD</sequence>
<evidence type="ECO:0000256" key="1">
    <source>
        <dbReference type="SAM" id="MobiDB-lite"/>
    </source>
</evidence>
<proteinExistence type="predicted"/>
<name>A0ABU3BVC6_9BACT</name>
<organism evidence="2 3">
    <name type="scientific">Rubrivirga litoralis</name>
    <dbReference type="NCBI Taxonomy" id="3075598"/>
    <lineage>
        <taxon>Bacteria</taxon>
        <taxon>Pseudomonadati</taxon>
        <taxon>Rhodothermota</taxon>
        <taxon>Rhodothermia</taxon>
        <taxon>Rhodothermales</taxon>
        <taxon>Rubricoccaceae</taxon>
        <taxon>Rubrivirga</taxon>
    </lineage>
</organism>
<comment type="caution">
    <text evidence="2">The sequence shown here is derived from an EMBL/GenBank/DDBJ whole genome shotgun (WGS) entry which is preliminary data.</text>
</comment>